<dbReference type="InterPro" id="IPR043128">
    <property type="entry name" value="Rev_trsase/Diguanyl_cyclase"/>
</dbReference>
<dbReference type="Pfam" id="PF00563">
    <property type="entry name" value="EAL"/>
    <property type="match status" value="1"/>
</dbReference>
<dbReference type="Gene3D" id="3.30.70.270">
    <property type="match status" value="1"/>
</dbReference>
<name>A0A0N7JHP9_9CAUL</name>
<feature type="domain" description="GGDEF" evidence="3">
    <location>
        <begin position="330"/>
        <end position="462"/>
    </location>
</feature>
<keyword evidence="1" id="KW-0812">Transmembrane</keyword>
<dbReference type="CDD" id="cd01948">
    <property type="entry name" value="EAL"/>
    <property type="match status" value="1"/>
</dbReference>
<organism evidence="4 5">
    <name type="scientific">Caulobacter henricii</name>
    <dbReference type="NCBI Taxonomy" id="69395"/>
    <lineage>
        <taxon>Bacteria</taxon>
        <taxon>Pseudomonadati</taxon>
        <taxon>Pseudomonadota</taxon>
        <taxon>Alphaproteobacteria</taxon>
        <taxon>Caulobacterales</taxon>
        <taxon>Caulobacteraceae</taxon>
        <taxon>Caulobacter</taxon>
    </lineage>
</organism>
<dbReference type="GO" id="GO:0003824">
    <property type="term" value="F:catalytic activity"/>
    <property type="evidence" value="ECO:0007669"/>
    <property type="project" value="UniProtKB-ARBA"/>
</dbReference>
<dbReference type="STRING" id="69395.AQ619_11995"/>
<dbReference type="SMART" id="SM00052">
    <property type="entry name" value="EAL"/>
    <property type="match status" value="1"/>
</dbReference>
<dbReference type="PANTHER" id="PTHR44757">
    <property type="entry name" value="DIGUANYLATE CYCLASE DGCP"/>
    <property type="match status" value="1"/>
</dbReference>
<evidence type="ECO:0000313" key="4">
    <source>
        <dbReference type="EMBL" id="ALL14002.1"/>
    </source>
</evidence>
<keyword evidence="5" id="KW-1185">Reference proteome</keyword>
<dbReference type="SUPFAM" id="SSF141868">
    <property type="entry name" value="EAL domain-like"/>
    <property type="match status" value="1"/>
</dbReference>
<gene>
    <name evidence="4" type="ORF">AQ619_11995</name>
</gene>
<reference evidence="4 5" key="1">
    <citation type="submission" date="2015-10" db="EMBL/GenBank/DDBJ databases">
        <title>Conservation of the essential genome among Caulobacter and Brevundimonas species.</title>
        <authorList>
            <person name="Scott D."/>
            <person name="Ely B."/>
        </authorList>
    </citation>
    <scope>NUCLEOTIDE SEQUENCE [LARGE SCALE GENOMIC DNA]</scope>
    <source>
        <strain evidence="4 5">CB4</strain>
    </source>
</reference>
<dbReference type="NCBIfam" id="TIGR00254">
    <property type="entry name" value="GGDEF"/>
    <property type="match status" value="1"/>
</dbReference>
<dbReference type="SMART" id="SM00267">
    <property type="entry name" value="GGDEF"/>
    <property type="match status" value="1"/>
</dbReference>
<dbReference type="RefSeq" id="WP_062147770.1">
    <property type="nucleotide sequence ID" value="NZ_CP013002.1"/>
</dbReference>
<keyword evidence="1" id="KW-1133">Transmembrane helix</keyword>
<dbReference type="Pfam" id="PF05228">
    <property type="entry name" value="CHASE4"/>
    <property type="match status" value="1"/>
</dbReference>
<dbReference type="OrthoDB" id="7167813at2"/>
<dbReference type="Pfam" id="PF00990">
    <property type="entry name" value="GGDEF"/>
    <property type="match status" value="1"/>
</dbReference>
<proteinExistence type="predicted"/>
<evidence type="ECO:0000259" key="2">
    <source>
        <dbReference type="PROSITE" id="PS50883"/>
    </source>
</evidence>
<dbReference type="PROSITE" id="PS50887">
    <property type="entry name" value="GGDEF"/>
    <property type="match status" value="1"/>
</dbReference>
<dbReference type="InterPro" id="IPR007892">
    <property type="entry name" value="CHASE4"/>
</dbReference>
<feature type="transmembrane region" description="Helical" evidence="1">
    <location>
        <begin position="260"/>
        <end position="279"/>
    </location>
</feature>
<dbReference type="InterPro" id="IPR000160">
    <property type="entry name" value="GGDEF_dom"/>
</dbReference>
<dbReference type="FunFam" id="3.30.70.270:FF:000001">
    <property type="entry name" value="Diguanylate cyclase domain protein"/>
    <property type="match status" value="1"/>
</dbReference>
<dbReference type="CDD" id="cd01949">
    <property type="entry name" value="GGDEF"/>
    <property type="match status" value="1"/>
</dbReference>
<dbReference type="InterPro" id="IPR029787">
    <property type="entry name" value="Nucleotide_cyclase"/>
</dbReference>
<dbReference type="SUPFAM" id="SSF55073">
    <property type="entry name" value="Nucleotide cyclase"/>
    <property type="match status" value="1"/>
</dbReference>
<dbReference type="EMBL" id="CP013002">
    <property type="protein sequence ID" value="ALL14002.1"/>
    <property type="molecule type" value="Genomic_DNA"/>
</dbReference>
<feature type="domain" description="EAL" evidence="2">
    <location>
        <begin position="471"/>
        <end position="719"/>
    </location>
</feature>
<evidence type="ECO:0000259" key="3">
    <source>
        <dbReference type="PROSITE" id="PS50887"/>
    </source>
</evidence>
<dbReference type="InterPro" id="IPR035919">
    <property type="entry name" value="EAL_sf"/>
</dbReference>
<evidence type="ECO:0008006" key="6">
    <source>
        <dbReference type="Google" id="ProtNLM"/>
    </source>
</evidence>
<dbReference type="InterPro" id="IPR052155">
    <property type="entry name" value="Biofilm_reg_signaling"/>
</dbReference>
<dbReference type="InterPro" id="IPR001633">
    <property type="entry name" value="EAL_dom"/>
</dbReference>
<dbReference type="KEGG" id="chq:AQ619_11995"/>
<dbReference type="AlphaFoldDB" id="A0A0N7JHP9"/>
<protein>
    <recommendedName>
        <fullName evidence="6">Diguanylate cyclase</fullName>
    </recommendedName>
</protein>
<feature type="transmembrane region" description="Helical" evidence="1">
    <location>
        <begin position="12"/>
        <end position="32"/>
    </location>
</feature>
<accession>A0A0N7JHP9</accession>
<keyword evidence="1" id="KW-0472">Membrane</keyword>
<dbReference type="Gene3D" id="3.20.20.450">
    <property type="entry name" value="EAL domain"/>
    <property type="match status" value="1"/>
</dbReference>
<sequence length="733" mass="79436">MNRNNIELKIFGLIVGMAVAMGLVAAGLLFTATRQADLRERQYEQGLVGNGLRQRAKEVQTSLNPYVIWDEAIHKLDNQFDLAWANQNIGSSIGGALGYSVVFVLDADNRPIYGHINGTDVSPRAFDAYAAQTKTLVDQIRAIETDPAKVAKMRAVHVSRVELIGNEPVMITVSLVRPDLKGKTRGARAPLVVSGMPVANSVVRAFSERFLLKNTRIEIVPASEIKGENAQTLLGLAPDGRGIVLRWDPRRPGAELLQQATPILGLAALAAGIGAMMLFRVTRRAAKKLLLSEAEAKHLALHDPLTGLANRTLFTDRLVHAHALLRRKPGYLGVLCLDLDRFKEVNDSYGHDAGDQVIREVARRLKAICRETDTICRLGGDEFAIIQPDTTPTGCATLAQRVVEGLSGELDLGIGRAELSCSVGVAVVSDADQGQAEMLRQADVALYRAKEAGRGRYCFFEPEMDAALRLRKGLERDLRTAIEQDRLTVAYQPLTDARGVILGVEALARWSDAERGDISPALFIPLAESTGLIAAIGRSVFRRACYDSLRWSGLEVSVNVSALQLSTPGFVDEIEEILAETGAQASGFLLEITETALLKDSDGVHEALRRIKRLGFRLALDDFGTGYASLAYLRRHPIDKLKIDRSFVSNLSAESEAGSVAGAIISLAKSLGLKTTAEGVETQAQFDTLVKLGCIEFQGFLLGRPMPAEAIAAAREARLAAAGPSKVASRQRR</sequence>
<evidence type="ECO:0000313" key="5">
    <source>
        <dbReference type="Proteomes" id="UP000056905"/>
    </source>
</evidence>
<dbReference type="PROSITE" id="PS50883">
    <property type="entry name" value="EAL"/>
    <property type="match status" value="1"/>
</dbReference>
<dbReference type="Proteomes" id="UP000056905">
    <property type="component" value="Chromosome"/>
</dbReference>
<evidence type="ECO:0000256" key="1">
    <source>
        <dbReference type="SAM" id="Phobius"/>
    </source>
</evidence>
<dbReference type="PANTHER" id="PTHR44757:SF2">
    <property type="entry name" value="BIOFILM ARCHITECTURE MAINTENANCE PROTEIN MBAA"/>
    <property type="match status" value="1"/>
</dbReference>